<dbReference type="VEuPathDB" id="VectorBase:MDOMA2_001617"/>
<dbReference type="Pfam" id="PF00474">
    <property type="entry name" value="SSF"/>
    <property type="match status" value="1"/>
</dbReference>
<evidence type="ECO:0000256" key="1">
    <source>
        <dbReference type="ARBA" id="ARBA00004651"/>
    </source>
</evidence>
<organism evidence="13">
    <name type="scientific">Musca domestica</name>
    <name type="common">House fly</name>
    <dbReference type="NCBI Taxonomy" id="7370"/>
    <lineage>
        <taxon>Eukaryota</taxon>
        <taxon>Metazoa</taxon>
        <taxon>Ecdysozoa</taxon>
        <taxon>Arthropoda</taxon>
        <taxon>Hexapoda</taxon>
        <taxon>Insecta</taxon>
        <taxon>Pterygota</taxon>
        <taxon>Neoptera</taxon>
        <taxon>Endopterygota</taxon>
        <taxon>Diptera</taxon>
        <taxon>Brachycera</taxon>
        <taxon>Muscomorpha</taxon>
        <taxon>Muscoidea</taxon>
        <taxon>Muscidae</taxon>
        <taxon>Musca</taxon>
    </lineage>
</organism>
<evidence type="ECO:0000256" key="11">
    <source>
        <dbReference type="RuleBase" id="RU362091"/>
    </source>
</evidence>
<comment type="subcellular location">
    <subcellularLocation>
        <location evidence="1">Cell membrane</location>
        <topology evidence="1">Multi-pass membrane protein</topology>
    </subcellularLocation>
</comment>
<keyword evidence="5 12" id="KW-0812">Transmembrane</keyword>
<comment type="similarity">
    <text evidence="2 11">Belongs to the sodium:solute symporter (SSF) (TC 2.A.21) family.</text>
</comment>
<keyword evidence="6 12" id="KW-1133">Transmembrane helix</keyword>
<protein>
    <recommendedName>
        <fullName evidence="14">Sodium:solute symporter family protein</fullName>
    </recommendedName>
</protein>
<dbReference type="Gene3D" id="1.20.1730.10">
    <property type="entry name" value="Sodium/glucose cotransporter"/>
    <property type="match status" value="1"/>
</dbReference>
<keyword evidence="9 12" id="KW-0472">Membrane</keyword>
<dbReference type="GO" id="GO:0006814">
    <property type="term" value="P:sodium ion transport"/>
    <property type="evidence" value="ECO:0007669"/>
    <property type="project" value="UniProtKB-KW"/>
</dbReference>
<keyword evidence="10" id="KW-0739">Sodium transport</keyword>
<dbReference type="GO" id="GO:0015293">
    <property type="term" value="F:symporter activity"/>
    <property type="evidence" value="ECO:0007669"/>
    <property type="project" value="TreeGrafter"/>
</dbReference>
<evidence type="ECO:0000256" key="4">
    <source>
        <dbReference type="ARBA" id="ARBA00022475"/>
    </source>
</evidence>
<feature type="transmembrane region" description="Helical" evidence="12">
    <location>
        <begin position="400"/>
        <end position="425"/>
    </location>
</feature>
<evidence type="ECO:0000313" key="13">
    <source>
        <dbReference type="EnsemblMetazoa" id="MDOA000715-PA"/>
    </source>
</evidence>
<feature type="transmembrane region" description="Helical" evidence="12">
    <location>
        <begin position="314"/>
        <end position="338"/>
    </location>
</feature>
<dbReference type="InterPro" id="IPR001734">
    <property type="entry name" value="Na/solute_symporter"/>
</dbReference>
<feature type="transmembrane region" description="Helical" evidence="12">
    <location>
        <begin position="117"/>
        <end position="140"/>
    </location>
</feature>
<sequence>MSSEPAGGQIITTTPSATIMASSQLAGSSTPSTTTTTTSTTVAAEIVGSTVAGIKETMKTLITTPTARTTTTTSMATPSTTTISSVSSTAAISSSLANDPTKQSVADLSSSLQHFGIVDYCVFVLMLIICAAIGFYFGFIEKKQKKKGQKGSATEQRRGSEALDYLVGGRKMKVFPVSLSLVASFVSGISLLGTSTEIYVYGTQYAFILITLALSGVISWYVFLPVFCNLQLTSTYEYFEMRFGKSIRYFCSILFTVGMILYLPVAIYVPALTFNQVSGIDIHTITPVVCVVCTFYTCVGGLKAVVWTDAIQSVVMYGTILIICIKGTLDLGGLGAVLQRNWEGGRLKIPDMTWDPTVRLSMTSVIIGGTLHKIQSSDVNQMSLQRFLSLPDMGKVKQCMFLFTTLLVFLLFCCCYMGLLSYASFYDCDPLVTKLASADDQMPTILVMRILGVIPGLPGIFVAGVFSAALSSLSTGLNSLACVISEDIIKPVLKNPLTEWQTGFMLRFIVAFFGLSCIALVFVVEKMGTVLTLATMTGAVTMGPLLGFYICGVCMPWVNGKSTLIGGVVSFLTLGWICFHAQLGQMQGLVRHPKLPVSVEGCTYDYDNSTLWERQNYTPSERNIYHLSFMWYTGFGGIICCVVANLACLLCGTNKLEDINPDLISPVLHRFLPARRVEVISAEMEPLKMEKGKDEILNFKKSLDVVE</sequence>
<evidence type="ECO:0000256" key="3">
    <source>
        <dbReference type="ARBA" id="ARBA00022448"/>
    </source>
</evidence>
<keyword evidence="4" id="KW-1003">Cell membrane</keyword>
<feature type="transmembrane region" description="Helical" evidence="12">
    <location>
        <begin position="563"/>
        <end position="583"/>
    </location>
</feature>
<keyword evidence="7" id="KW-0915">Sodium</keyword>
<dbReference type="PROSITE" id="PS50283">
    <property type="entry name" value="NA_SOLUT_SYMP_3"/>
    <property type="match status" value="1"/>
</dbReference>
<dbReference type="InterPro" id="IPR051163">
    <property type="entry name" value="Sodium:Solute_Symporter_SSF"/>
</dbReference>
<dbReference type="VEuPathDB" id="VectorBase:MDOA000715"/>
<dbReference type="NCBIfam" id="TIGR00813">
    <property type="entry name" value="sss"/>
    <property type="match status" value="1"/>
</dbReference>
<evidence type="ECO:0000256" key="7">
    <source>
        <dbReference type="ARBA" id="ARBA00023053"/>
    </source>
</evidence>
<accession>A0A1I8M2Z9</accession>
<feature type="transmembrane region" description="Helical" evidence="12">
    <location>
        <begin position="504"/>
        <end position="524"/>
    </location>
</feature>
<keyword evidence="8" id="KW-0406">Ion transport</keyword>
<evidence type="ECO:0008006" key="14">
    <source>
        <dbReference type="Google" id="ProtNLM"/>
    </source>
</evidence>
<dbReference type="CDD" id="cd11492">
    <property type="entry name" value="SLC5sbd_NIS-SMVT"/>
    <property type="match status" value="1"/>
</dbReference>
<evidence type="ECO:0000256" key="12">
    <source>
        <dbReference type="SAM" id="Phobius"/>
    </source>
</evidence>
<name>A0A1I8M2Z9_MUSDO</name>
<dbReference type="EnsemblMetazoa" id="MDOA000715-RA">
    <property type="protein sequence ID" value="MDOA000715-PA"/>
    <property type="gene ID" value="MDOA000715"/>
</dbReference>
<feature type="transmembrane region" description="Helical" evidence="12">
    <location>
        <begin position="249"/>
        <end position="270"/>
    </location>
</feature>
<feature type="transmembrane region" description="Helical" evidence="12">
    <location>
        <begin position="445"/>
        <end position="470"/>
    </location>
</feature>
<dbReference type="InterPro" id="IPR038377">
    <property type="entry name" value="Na/Glc_symporter_sf"/>
</dbReference>
<feature type="transmembrane region" description="Helical" evidence="12">
    <location>
        <begin position="530"/>
        <end position="551"/>
    </location>
</feature>
<dbReference type="PANTHER" id="PTHR42985:SF5">
    <property type="entry name" value="FI02094P-RELATED"/>
    <property type="match status" value="1"/>
</dbReference>
<evidence type="ECO:0000256" key="5">
    <source>
        <dbReference type="ARBA" id="ARBA00022692"/>
    </source>
</evidence>
<gene>
    <name evidence="13" type="primary">101895390</name>
</gene>
<feature type="transmembrane region" description="Helical" evidence="12">
    <location>
        <begin position="282"/>
        <end position="302"/>
    </location>
</feature>
<keyword evidence="3" id="KW-0813">Transport</keyword>
<reference evidence="13" key="1">
    <citation type="submission" date="2020-05" db="UniProtKB">
        <authorList>
            <consortium name="EnsemblMetazoa"/>
        </authorList>
    </citation>
    <scope>IDENTIFICATION</scope>
    <source>
        <strain evidence="13">Aabys</strain>
    </source>
</reference>
<evidence type="ECO:0000256" key="8">
    <source>
        <dbReference type="ARBA" id="ARBA00023065"/>
    </source>
</evidence>
<evidence type="ECO:0000256" key="9">
    <source>
        <dbReference type="ARBA" id="ARBA00023136"/>
    </source>
</evidence>
<dbReference type="AlphaFoldDB" id="A0A1I8M2Z9"/>
<feature type="transmembrane region" description="Helical" evidence="12">
    <location>
        <begin position="629"/>
        <end position="651"/>
    </location>
</feature>
<proteinExistence type="inferred from homology"/>
<feature type="transmembrane region" description="Helical" evidence="12">
    <location>
        <begin position="174"/>
        <end position="193"/>
    </location>
</feature>
<dbReference type="OrthoDB" id="6132759at2759"/>
<feature type="transmembrane region" description="Helical" evidence="12">
    <location>
        <begin position="205"/>
        <end position="228"/>
    </location>
</feature>
<dbReference type="GO" id="GO:0005886">
    <property type="term" value="C:plasma membrane"/>
    <property type="evidence" value="ECO:0007669"/>
    <property type="project" value="UniProtKB-SubCell"/>
</dbReference>
<evidence type="ECO:0000256" key="10">
    <source>
        <dbReference type="ARBA" id="ARBA00023201"/>
    </source>
</evidence>
<dbReference type="PANTHER" id="PTHR42985">
    <property type="entry name" value="SODIUM-COUPLED MONOCARBOXYLATE TRANSPORTER"/>
    <property type="match status" value="1"/>
</dbReference>
<evidence type="ECO:0000256" key="6">
    <source>
        <dbReference type="ARBA" id="ARBA00022989"/>
    </source>
</evidence>
<evidence type="ECO:0000256" key="2">
    <source>
        <dbReference type="ARBA" id="ARBA00006434"/>
    </source>
</evidence>